<reference evidence="10 11" key="1">
    <citation type="submission" date="2024-02" db="EMBL/GenBank/DDBJ databases">
        <title>Chromosome-scale genome assembly of the rough periwinkle Littorina saxatilis.</title>
        <authorList>
            <person name="De Jode A."/>
            <person name="Faria R."/>
            <person name="Formenti G."/>
            <person name="Sims Y."/>
            <person name="Smith T.P."/>
            <person name="Tracey A."/>
            <person name="Wood J.M.D."/>
            <person name="Zagrodzka Z.B."/>
            <person name="Johannesson K."/>
            <person name="Butlin R.K."/>
            <person name="Leder E.H."/>
        </authorList>
    </citation>
    <scope>NUCLEOTIDE SEQUENCE [LARGE SCALE GENOMIC DNA]</scope>
    <source>
        <strain evidence="10">Snail1</strain>
        <tissue evidence="10">Muscle</tissue>
    </source>
</reference>
<gene>
    <name evidence="10" type="ORF">V1264_007681</name>
</gene>
<feature type="compositionally biased region" description="Basic and acidic residues" evidence="9">
    <location>
        <begin position="213"/>
        <end position="224"/>
    </location>
</feature>
<feature type="region of interest" description="Disordered" evidence="9">
    <location>
        <begin position="204"/>
        <end position="224"/>
    </location>
</feature>
<dbReference type="GO" id="GO:0016020">
    <property type="term" value="C:membrane"/>
    <property type="evidence" value="ECO:0007669"/>
    <property type="project" value="UniProtKB-SubCell"/>
</dbReference>
<name>A0AAN9AVX7_9CAEN</name>
<evidence type="ECO:0000256" key="4">
    <source>
        <dbReference type="ARBA" id="ARBA00022679"/>
    </source>
</evidence>
<dbReference type="GO" id="GO:0005737">
    <property type="term" value="C:cytoplasm"/>
    <property type="evidence" value="ECO:0007669"/>
    <property type="project" value="TreeGrafter"/>
</dbReference>
<dbReference type="EMBL" id="JBAMIC010000019">
    <property type="protein sequence ID" value="KAK7094004.1"/>
    <property type="molecule type" value="Genomic_DNA"/>
</dbReference>
<proteinExistence type="inferred from homology"/>
<evidence type="ECO:0000256" key="9">
    <source>
        <dbReference type="SAM" id="MobiDB-lite"/>
    </source>
</evidence>
<comment type="subcellular location">
    <subcellularLocation>
        <location evidence="1">Membrane</location>
        <topology evidence="1">Single-pass membrane protein</topology>
    </subcellularLocation>
</comment>
<comment type="similarity">
    <text evidence="2 8">Belongs to the glycosyltransferase 92 family.</text>
</comment>
<evidence type="ECO:0000256" key="1">
    <source>
        <dbReference type="ARBA" id="ARBA00004167"/>
    </source>
</evidence>
<dbReference type="AlphaFoldDB" id="A0AAN9AVX7"/>
<keyword evidence="4 8" id="KW-0808">Transferase</keyword>
<evidence type="ECO:0000313" key="10">
    <source>
        <dbReference type="EMBL" id="KAK7094004.1"/>
    </source>
</evidence>
<keyword evidence="11" id="KW-1185">Reference proteome</keyword>
<dbReference type="InterPro" id="IPR008166">
    <property type="entry name" value="Glyco_transf_92"/>
</dbReference>
<keyword evidence="6" id="KW-1133">Transmembrane helix</keyword>
<accession>A0AAN9AVX7</accession>
<dbReference type="Proteomes" id="UP001374579">
    <property type="component" value="Unassembled WGS sequence"/>
</dbReference>
<evidence type="ECO:0000256" key="5">
    <source>
        <dbReference type="ARBA" id="ARBA00022692"/>
    </source>
</evidence>
<evidence type="ECO:0000256" key="6">
    <source>
        <dbReference type="ARBA" id="ARBA00022989"/>
    </source>
</evidence>
<comment type="caution">
    <text evidence="10">The sequence shown here is derived from an EMBL/GenBank/DDBJ whole genome shotgun (WGS) entry which is preliminary data.</text>
</comment>
<keyword evidence="3 8" id="KW-0328">Glycosyltransferase</keyword>
<dbReference type="GO" id="GO:0016757">
    <property type="term" value="F:glycosyltransferase activity"/>
    <property type="evidence" value="ECO:0007669"/>
    <property type="project" value="UniProtKB-UniRule"/>
</dbReference>
<sequence length="506" mass="58682">MQKNLRETKLGVQAHLNPAEDSRRHIFTDVEKFFRKSNQDHKRISLGNKANRFPKNVNFSPRGKWVPLDMKNPKMFVYAAYYDDVDRVPFVRLLLSIYMKTISFQVVCLYFDLQKSVLRYVGHSRGVGASFLREKLRYNKAYVKCPLPASNQRPYAISVIKYDVTLKYDVTSYTNYVTTIHRLQYGDNDVSENRFRASSLQAIPSSSRATQKTTEKVQPRENDVDNSLKDKGWKLRWNITQCYPCFHDYSDVMQLIQQVETSRMFGVEHFVFYVHSVSHSVLAALEYYKQVGVAEVQDWQYPPQMGDGVYFHQKTAVHDCLYRHTRTSRYLLFGDADEIFVPRSTGHLLPLLTSQFSEKPQCGSLQFLNTFYDINPHSKYDASALPDIGFIRHHNMTVLLRQERLNEIWPPRARSKLAVIPSRIQLLHVHFTSKFRGDYQECPLPSHQGLLQHYRTGLPGSLNKEHRPKALGFLPDPYLVNFAASIVRRVKTVLNDLGALGPDFNI</sequence>
<evidence type="ECO:0000256" key="3">
    <source>
        <dbReference type="ARBA" id="ARBA00022676"/>
    </source>
</evidence>
<evidence type="ECO:0000256" key="7">
    <source>
        <dbReference type="ARBA" id="ARBA00023136"/>
    </source>
</evidence>
<dbReference type="EC" id="2.4.1.-" evidence="8"/>
<evidence type="ECO:0000256" key="8">
    <source>
        <dbReference type="RuleBase" id="RU366017"/>
    </source>
</evidence>
<dbReference type="PANTHER" id="PTHR21461">
    <property type="entry name" value="GLYCOSYLTRANSFERASE FAMILY 92 PROTEIN"/>
    <property type="match status" value="1"/>
</dbReference>
<keyword evidence="7" id="KW-0472">Membrane</keyword>
<evidence type="ECO:0000256" key="2">
    <source>
        <dbReference type="ARBA" id="ARBA00007647"/>
    </source>
</evidence>
<evidence type="ECO:0000313" key="11">
    <source>
        <dbReference type="Proteomes" id="UP001374579"/>
    </source>
</evidence>
<keyword evidence="5" id="KW-0812">Transmembrane</keyword>
<dbReference type="Pfam" id="PF01697">
    <property type="entry name" value="Glyco_transf_92"/>
    <property type="match status" value="1"/>
</dbReference>
<dbReference type="PANTHER" id="PTHR21461:SF69">
    <property type="entry name" value="GLYCOSYLTRANSFERASE FAMILY 92 PROTEIN"/>
    <property type="match status" value="1"/>
</dbReference>
<protein>
    <recommendedName>
        <fullName evidence="8">Glycosyltransferase family 92 protein</fullName>
        <ecNumber evidence="8">2.4.1.-</ecNumber>
    </recommendedName>
</protein>
<organism evidence="10 11">
    <name type="scientific">Littorina saxatilis</name>
    <dbReference type="NCBI Taxonomy" id="31220"/>
    <lineage>
        <taxon>Eukaryota</taxon>
        <taxon>Metazoa</taxon>
        <taxon>Spiralia</taxon>
        <taxon>Lophotrochozoa</taxon>
        <taxon>Mollusca</taxon>
        <taxon>Gastropoda</taxon>
        <taxon>Caenogastropoda</taxon>
        <taxon>Littorinimorpha</taxon>
        <taxon>Littorinoidea</taxon>
        <taxon>Littorinidae</taxon>
        <taxon>Littorina</taxon>
    </lineage>
</organism>